<dbReference type="SUPFAM" id="SSF56112">
    <property type="entry name" value="Protein kinase-like (PK-like)"/>
    <property type="match status" value="1"/>
</dbReference>
<dbReference type="InterPro" id="IPR011009">
    <property type="entry name" value="Kinase-like_dom_sf"/>
</dbReference>
<dbReference type="PROSITE" id="PS50011">
    <property type="entry name" value="PROTEIN_KINASE_DOM"/>
    <property type="match status" value="1"/>
</dbReference>
<organism evidence="2 3">
    <name type="scientific">Penicillium concentricum</name>
    <dbReference type="NCBI Taxonomy" id="293559"/>
    <lineage>
        <taxon>Eukaryota</taxon>
        <taxon>Fungi</taxon>
        <taxon>Dikarya</taxon>
        <taxon>Ascomycota</taxon>
        <taxon>Pezizomycotina</taxon>
        <taxon>Eurotiomycetes</taxon>
        <taxon>Eurotiomycetidae</taxon>
        <taxon>Eurotiales</taxon>
        <taxon>Aspergillaceae</taxon>
        <taxon>Penicillium</taxon>
    </lineage>
</organism>
<evidence type="ECO:0000313" key="3">
    <source>
        <dbReference type="Proteomes" id="UP001147752"/>
    </source>
</evidence>
<dbReference type="GeneID" id="81458959"/>
<keyword evidence="3" id="KW-1185">Reference proteome</keyword>
<keyword evidence="2" id="KW-0808">Transferase</keyword>
<dbReference type="GO" id="GO:0005524">
    <property type="term" value="F:ATP binding"/>
    <property type="evidence" value="ECO:0007669"/>
    <property type="project" value="InterPro"/>
</dbReference>
<reference evidence="2" key="1">
    <citation type="submission" date="2022-12" db="EMBL/GenBank/DDBJ databases">
        <authorList>
            <person name="Petersen C."/>
        </authorList>
    </citation>
    <scope>NUCLEOTIDE SEQUENCE</scope>
    <source>
        <strain evidence="2">IBT 3081</strain>
    </source>
</reference>
<dbReference type="InterPro" id="IPR000719">
    <property type="entry name" value="Prot_kinase_dom"/>
</dbReference>
<reference evidence="2" key="2">
    <citation type="journal article" date="2023" name="IMA Fungus">
        <title>Comparative genomic study of the Penicillium genus elucidates a diverse pangenome and 15 lateral gene transfer events.</title>
        <authorList>
            <person name="Petersen C."/>
            <person name="Sorensen T."/>
            <person name="Nielsen M.R."/>
            <person name="Sondergaard T.E."/>
            <person name="Sorensen J.L."/>
            <person name="Fitzpatrick D.A."/>
            <person name="Frisvad J.C."/>
            <person name="Nielsen K.L."/>
        </authorList>
    </citation>
    <scope>NUCLEOTIDE SEQUENCE</scope>
    <source>
        <strain evidence="2">IBT 3081</strain>
    </source>
</reference>
<evidence type="ECO:0000259" key="1">
    <source>
        <dbReference type="PROSITE" id="PS50011"/>
    </source>
</evidence>
<protein>
    <submittedName>
        <fullName evidence="2">Protein kinase domain protein</fullName>
    </submittedName>
</protein>
<evidence type="ECO:0000313" key="2">
    <source>
        <dbReference type="EMBL" id="KAJ5384135.1"/>
    </source>
</evidence>
<comment type="caution">
    <text evidence="2">The sequence shown here is derived from an EMBL/GenBank/DDBJ whole genome shotgun (WGS) entry which is preliminary data.</text>
</comment>
<name>A0A9W9STZ5_9EURO</name>
<dbReference type="AlphaFoldDB" id="A0A9W9STZ5"/>
<dbReference type="Gene3D" id="1.10.510.10">
    <property type="entry name" value="Transferase(Phosphotransferase) domain 1"/>
    <property type="match status" value="1"/>
</dbReference>
<gene>
    <name evidence="2" type="ORF">N7517_002046</name>
</gene>
<keyword evidence="2" id="KW-0418">Kinase</keyword>
<dbReference type="GO" id="GO:0004672">
    <property type="term" value="F:protein kinase activity"/>
    <property type="evidence" value="ECO:0007669"/>
    <property type="project" value="InterPro"/>
</dbReference>
<dbReference type="EMBL" id="JAPZBT010000001">
    <property type="protein sequence ID" value="KAJ5384135.1"/>
    <property type="molecule type" value="Genomic_DNA"/>
</dbReference>
<dbReference type="OrthoDB" id="5979581at2759"/>
<accession>A0A9W9STZ5</accession>
<feature type="domain" description="Protein kinase" evidence="1">
    <location>
        <begin position="1"/>
        <end position="204"/>
    </location>
</feature>
<dbReference type="RefSeq" id="XP_056583911.1">
    <property type="nucleotide sequence ID" value="XM_056719776.1"/>
</dbReference>
<proteinExistence type="predicted"/>
<dbReference type="Proteomes" id="UP001147752">
    <property type="component" value="Unassembled WGS sequence"/>
</dbReference>
<sequence>MAPLDNLSRSAKYEALGRPLKQSIPYVELSKKGELVQPLQIPEYLRTEEFYLGDFGLAKKLSDSVTQMGFPPSDYCSPERLHGKDPSLACDMWSYMVVFSVLYLRFPPLPSWIPGGIIAGCVARLGPLPLDWKGLYIRPGVDDFWYDQSQTPNPKHNLASTIAQFRPDADPIERQHVFSIMCKVFQYSPEKRLTATQLLHDPSFRAIMDKYGC</sequence>
<dbReference type="Pfam" id="PF00069">
    <property type="entry name" value="Pkinase"/>
    <property type="match status" value="1"/>
</dbReference>